<dbReference type="EMBL" id="FWEW01002848">
    <property type="protein sequence ID" value="SLM38777.1"/>
    <property type="molecule type" value="Genomic_DNA"/>
</dbReference>
<accession>A0A1W5D6M7</accession>
<feature type="non-terminal residue" evidence="2">
    <location>
        <position position="60"/>
    </location>
</feature>
<reference evidence="3" key="1">
    <citation type="submission" date="2017-03" db="EMBL/GenBank/DDBJ databases">
        <authorList>
            <person name="Sharma R."/>
            <person name="Thines M."/>
        </authorList>
    </citation>
    <scope>NUCLEOTIDE SEQUENCE [LARGE SCALE GENOMIC DNA]</scope>
</reference>
<proteinExistence type="predicted"/>
<evidence type="ECO:0000256" key="1">
    <source>
        <dbReference type="SAM" id="MobiDB-lite"/>
    </source>
</evidence>
<keyword evidence="3" id="KW-1185">Reference proteome</keyword>
<organism evidence="2 3">
    <name type="scientific">Lasallia pustulata</name>
    <dbReference type="NCBI Taxonomy" id="136370"/>
    <lineage>
        <taxon>Eukaryota</taxon>
        <taxon>Fungi</taxon>
        <taxon>Dikarya</taxon>
        <taxon>Ascomycota</taxon>
        <taxon>Pezizomycotina</taxon>
        <taxon>Lecanoromycetes</taxon>
        <taxon>OSLEUM clade</taxon>
        <taxon>Umbilicariomycetidae</taxon>
        <taxon>Umbilicariales</taxon>
        <taxon>Umbilicariaceae</taxon>
        <taxon>Lasallia</taxon>
    </lineage>
</organism>
<feature type="compositionally biased region" description="Polar residues" evidence="1">
    <location>
        <begin position="33"/>
        <end position="60"/>
    </location>
</feature>
<dbReference type="AlphaFoldDB" id="A0A1W5D6M7"/>
<dbReference type="Proteomes" id="UP000192927">
    <property type="component" value="Unassembled WGS sequence"/>
</dbReference>
<protein>
    <submittedName>
        <fullName evidence="2">Uncharacterized protein</fullName>
    </submittedName>
</protein>
<name>A0A1W5D6M7_9LECA</name>
<sequence>MSYNTGATFYPGGEDSFYMPEIVQPAPHRANEHPTNMSQNVAYMEQSAQGSNMGYSSHAN</sequence>
<feature type="region of interest" description="Disordered" evidence="1">
    <location>
        <begin position="27"/>
        <end position="60"/>
    </location>
</feature>
<evidence type="ECO:0000313" key="2">
    <source>
        <dbReference type="EMBL" id="SLM38777.1"/>
    </source>
</evidence>
<evidence type="ECO:0000313" key="3">
    <source>
        <dbReference type="Proteomes" id="UP000192927"/>
    </source>
</evidence>